<accession>X1DPI6</accession>
<name>X1DPI6_9ZZZZ</name>
<gene>
    <name evidence="1" type="ORF">S01H4_67342</name>
</gene>
<comment type="caution">
    <text evidence="1">The sequence shown here is derived from an EMBL/GenBank/DDBJ whole genome shotgun (WGS) entry which is preliminary data.</text>
</comment>
<dbReference type="EMBL" id="BART01042304">
    <property type="protein sequence ID" value="GAH22097.1"/>
    <property type="molecule type" value="Genomic_DNA"/>
</dbReference>
<evidence type="ECO:0000313" key="1">
    <source>
        <dbReference type="EMBL" id="GAH22097.1"/>
    </source>
</evidence>
<dbReference type="AlphaFoldDB" id="X1DPI6"/>
<sequence>TRLEYVWSKMHIVCLECALELMDKSNDEFKAMILPE</sequence>
<feature type="non-terminal residue" evidence="1">
    <location>
        <position position="36"/>
    </location>
</feature>
<protein>
    <submittedName>
        <fullName evidence="1">Uncharacterized protein</fullName>
    </submittedName>
</protein>
<reference evidence="1" key="1">
    <citation type="journal article" date="2014" name="Front. Microbiol.">
        <title>High frequency of phylogenetically diverse reductive dehalogenase-homologous genes in deep subseafloor sedimentary metagenomes.</title>
        <authorList>
            <person name="Kawai M."/>
            <person name="Futagami T."/>
            <person name="Toyoda A."/>
            <person name="Takaki Y."/>
            <person name="Nishi S."/>
            <person name="Hori S."/>
            <person name="Arai W."/>
            <person name="Tsubouchi T."/>
            <person name="Morono Y."/>
            <person name="Uchiyama I."/>
            <person name="Ito T."/>
            <person name="Fujiyama A."/>
            <person name="Inagaki F."/>
            <person name="Takami H."/>
        </authorList>
    </citation>
    <scope>NUCLEOTIDE SEQUENCE</scope>
    <source>
        <strain evidence="1">Expedition CK06-06</strain>
    </source>
</reference>
<feature type="non-terminal residue" evidence="1">
    <location>
        <position position="1"/>
    </location>
</feature>
<organism evidence="1">
    <name type="scientific">marine sediment metagenome</name>
    <dbReference type="NCBI Taxonomy" id="412755"/>
    <lineage>
        <taxon>unclassified sequences</taxon>
        <taxon>metagenomes</taxon>
        <taxon>ecological metagenomes</taxon>
    </lineage>
</organism>
<proteinExistence type="predicted"/>